<evidence type="ECO:0000256" key="3">
    <source>
        <dbReference type="ARBA" id="ARBA00022448"/>
    </source>
</evidence>
<gene>
    <name evidence="8" type="ORF">SAMN06264855_11439</name>
</gene>
<dbReference type="OrthoDB" id="213715at2157"/>
<dbReference type="RefSeq" id="WP_089385357.1">
    <property type="nucleotide sequence ID" value="NZ_FZNQ01000014.1"/>
</dbReference>
<name>A0A238X7R2_HALVU</name>
<evidence type="ECO:0000313" key="9">
    <source>
        <dbReference type="Proteomes" id="UP000198397"/>
    </source>
</evidence>
<organism evidence="8 9">
    <name type="scientific">Halorubrum vacuolatum</name>
    <name type="common">Natronobacterium vacuolatum</name>
    <dbReference type="NCBI Taxonomy" id="63740"/>
    <lineage>
        <taxon>Archaea</taxon>
        <taxon>Methanobacteriati</taxon>
        <taxon>Methanobacteriota</taxon>
        <taxon>Stenosarchaea group</taxon>
        <taxon>Halobacteria</taxon>
        <taxon>Halobacteriales</taxon>
        <taxon>Haloferacaceae</taxon>
        <taxon>Halorubrum</taxon>
    </lineage>
</organism>
<dbReference type="InterPro" id="IPR011606">
    <property type="entry name" value="Brnchd-chn_aa_trnsp_permease"/>
</dbReference>
<dbReference type="PANTHER" id="PTHR34979">
    <property type="entry name" value="INNER MEMBRANE PROTEIN YGAZ"/>
    <property type="match status" value="1"/>
</dbReference>
<evidence type="ECO:0000256" key="1">
    <source>
        <dbReference type="ARBA" id="ARBA00004651"/>
    </source>
</evidence>
<accession>A0A238X7R2</accession>
<dbReference type="PANTHER" id="PTHR34979:SF1">
    <property type="entry name" value="INNER MEMBRANE PROTEIN YGAZ"/>
    <property type="match status" value="1"/>
</dbReference>
<keyword evidence="5" id="KW-0812">Transmembrane</keyword>
<evidence type="ECO:0000256" key="4">
    <source>
        <dbReference type="ARBA" id="ARBA00022475"/>
    </source>
</evidence>
<dbReference type="EMBL" id="FZNQ01000014">
    <property type="protein sequence ID" value="SNR54658.1"/>
    <property type="molecule type" value="Genomic_DNA"/>
</dbReference>
<protein>
    <submittedName>
        <fullName evidence="8">4-azaleucine resistance probable transporter AzlC</fullName>
    </submittedName>
</protein>
<evidence type="ECO:0000256" key="5">
    <source>
        <dbReference type="ARBA" id="ARBA00022692"/>
    </source>
</evidence>
<dbReference type="Pfam" id="PF03591">
    <property type="entry name" value="AzlC"/>
    <property type="match status" value="1"/>
</dbReference>
<keyword evidence="7" id="KW-0472">Membrane</keyword>
<keyword evidence="9" id="KW-1185">Reference proteome</keyword>
<proteinExistence type="inferred from homology"/>
<evidence type="ECO:0000256" key="7">
    <source>
        <dbReference type="ARBA" id="ARBA00023136"/>
    </source>
</evidence>
<dbReference type="AlphaFoldDB" id="A0A238X7R2"/>
<dbReference type="GO" id="GO:0005886">
    <property type="term" value="C:plasma membrane"/>
    <property type="evidence" value="ECO:0007669"/>
    <property type="project" value="UniProtKB-SubCell"/>
</dbReference>
<dbReference type="GO" id="GO:1903785">
    <property type="term" value="P:L-valine transmembrane transport"/>
    <property type="evidence" value="ECO:0007669"/>
    <property type="project" value="TreeGrafter"/>
</dbReference>
<evidence type="ECO:0000256" key="6">
    <source>
        <dbReference type="ARBA" id="ARBA00022989"/>
    </source>
</evidence>
<keyword evidence="4" id="KW-1003">Cell membrane</keyword>
<keyword evidence="6" id="KW-1133">Transmembrane helix</keyword>
<sequence>MHADIRAGVRDVSPLLLGIAPFGLVAGIASVEAGLDFAQAVGMSIIVFAGASQLAALELIGANAPFAVVVATAVVINLRVVMYSASIAPYFADYGERLRAGLAYVLTDQAYALSIAEFTTAETERSRFRYYLGVATPLWIVWQISTVIGFVLGAGVPEEWGLTFAVPLVFLALLVPAMKDRPTTVAGAVGGVAALLAVGVPFNLGLLVGATAGIVAGLIVEGVT</sequence>
<comment type="similarity">
    <text evidence="2">Belongs to the AzlC family.</text>
</comment>
<reference evidence="8 9" key="1">
    <citation type="submission" date="2017-06" db="EMBL/GenBank/DDBJ databases">
        <authorList>
            <person name="Kim H.J."/>
            <person name="Triplett B.A."/>
        </authorList>
    </citation>
    <scope>NUCLEOTIDE SEQUENCE [LARGE SCALE GENOMIC DNA]</scope>
    <source>
        <strain evidence="8 9">DSM 8800</strain>
    </source>
</reference>
<dbReference type="Proteomes" id="UP000198397">
    <property type="component" value="Unassembled WGS sequence"/>
</dbReference>
<keyword evidence="3" id="KW-0813">Transport</keyword>
<evidence type="ECO:0000256" key="2">
    <source>
        <dbReference type="ARBA" id="ARBA00010735"/>
    </source>
</evidence>
<comment type="subcellular location">
    <subcellularLocation>
        <location evidence="1">Cell membrane</location>
        <topology evidence="1">Multi-pass membrane protein</topology>
    </subcellularLocation>
</comment>
<evidence type="ECO:0000313" key="8">
    <source>
        <dbReference type="EMBL" id="SNR54658.1"/>
    </source>
</evidence>